<proteinExistence type="predicted"/>
<dbReference type="GO" id="GO:0006353">
    <property type="term" value="P:DNA-templated transcription termination"/>
    <property type="evidence" value="ECO:0007669"/>
    <property type="project" value="InterPro"/>
</dbReference>
<evidence type="ECO:0000313" key="5">
    <source>
        <dbReference type="Proteomes" id="UP001346149"/>
    </source>
</evidence>
<organism evidence="4 5">
    <name type="scientific">Trapa natans</name>
    <name type="common">Water chestnut</name>
    <dbReference type="NCBI Taxonomy" id="22666"/>
    <lineage>
        <taxon>Eukaryota</taxon>
        <taxon>Viridiplantae</taxon>
        <taxon>Streptophyta</taxon>
        <taxon>Embryophyta</taxon>
        <taxon>Tracheophyta</taxon>
        <taxon>Spermatophyta</taxon>
        <taxon>Magnoliopsida</taxon>
        <taxon>eudicotyledons</taxon>
        <taxon>Gunneridae</taxon>
        <taxon>Pentapetalae</taxon>
        <taxon>rosids</taxon>
        <taxon>malvids</taxon>
        <taxon>Myrtales</taxon>
        <taxon>Lythraceae</taxon>
        <taxon>Trapa</taxon>
    </lineage>
</organism>
<dbReference type="Proteomes" id="UP001346149">
    <property type="component" value="Unassembled WGS sequence"/>
</dbReference>
<evidence type="ECO:0000256" key="1">
    <source>
        <dbReference type="SAM" id="Coils"/>
    </source>
</evidence>
<keyword evidence="5" id="KW-1185">Reference proteome</keyword>
<accession>A0AAN7RJI8</accession>
<dbReference type="SMART" id="SM00959">
    <property type="entry name" value="Rho_N"/>
    <property type="match status" value="1"/>
</dbReference>
<reference evidence="4 5" key="1">
    <citation type="journal article" date="2023" name="Hortic Res">
        <title>Pangenome of water caltrop reveals structural variations and asymmetric subgenome divergence after allopolyploidization.</title>
        <authorList>
            <person name="Zhang X."/>
            <person name="Chen Y."/>
            <person name="Wang L."/>
            <person name="Yuan Y."/>
            <person name="Fang M."/>
            <person name="Shi L."/>
            <person name="Lu R."/>
            <person name="Comes H.P."/>
            <person name="Ma Y."/>
            <person name="Chen Y."/>
            <person name="Huang G."/>
            <person name="Zhou Y."/>
            <person name="Zheng Z."/>
            <person name="Qiu Y."/>
        </authorList>
    </citation>
    <scope>NUCLEOTIDE SEQUENCE [LARGE SCALE GENOMIC DNA]</scope>
    <source>
        <strain evidence="4">F231</strain>
    </source>
</reference>
<feature type="coiled-coil region" evidence="1">
    <location>
        <begin position="44"/>
        <end position="71"/>
    </location>
</feature>
<protein>
    <recommendedName>
        <fullName evidence="3">Rho termination factor-like N-terminal domain-containing protein</fullName>
    </recommendedName>
</protein>
<name>A0AAN7RJI8_TRANT</name>
<dbReference type="AlphaFoldDB" id="A0AAN7RJI8"/>
<dbReference type="EMBL" id="JAXQNO010000003">
    <property type="protein sequence ID" value="KAK4800431.1"/>
    <property type="molecule type" value="Genomic_DNA"/>
</dbReference>
<evidence type="ECO:0000256" key="2">
    <source>
        <dbReference type="SAM" id="MobiDB-lite"/>
    </source>
</evidence>
<keyword evidence="1" id="KW-0175">Coiled coil</keyword>
<evidence type="ECO:0000259" key="3">
    <source>
        <dbReference type="SMART" id="SM00959"/>
    </source>
</evidence>
<dbReference type="Pfam" id="PF07498">
    <property type="entry name" value="Rho_N"/>
    <property type="match status" value="1"/>
</dbReference>
<dbReference type="InterPro" id="IPR011112">
    <property type="entry name" value="Rho-like_N"/>
</dbReference>
<feature type="domain" description="Rho termination factor-like N-terminal" evidence="3">
    <location>
        <begin position="376"/>
        <end position="416"/>
    </location>
</feature>
<gene>
    <name evidence="4" type="ORF">SAY86_020918</name>
</gene>
<comment type="caution">
    <text evidence="4">The sequence shown here is derived from an EMBL/GenBank/DDBJ whole genome shotgun (WGS) entry which is preliminary data.</text>
</comment>
<evidence type="ECO:0000313" key="4">
    <source>
        <dbReference type="EMBL" id="KAK4800431.1"/>
    </source>
</evidence>
<feature type="region of interest" description="Disordered" evidence="2">
    <location>
        <begin position="318"/>
        <end position="337"/>
    </location>
</feature>
<sequence>MSWDLWGPSVEPEFRDSRHVQPLFYHGFGVDVIEEDTLNEMYSMQVLRILIAKADAEINELEECLILLQCQMAWEEHQDLCNTLKTAETVILDVRDTLIPDSNMGNDKTDSDLQTACEEMQPFLQSDDVIVELNSKKTSEESLEPKSYASGDIVMQPATGNTILDSRTDLQNLKHAKADKVLSLSLGKEGEREDGKLYFASILQLVDQGNTEISLIQTHKEEGGPAELVRLHDVTVHEESKWGLKLLDRRLRRKKKRGLDGPGAERSLFSHKEICSHAAKPKEVRRFRAGNSFSKPSRSKMGKKMVLALSAFPPKGEEEIFETSNGRPDTSSNMSSSISDEMGLDDMLNAGLPVTRELDSLHKQLVEMPSSAARVYLKNMRLNDLRAIAKEMKLKRYYKLSKKALVEKIANCLDSS</sequence>